<gene>
    <name evidence="1" type="ORF">HZH68_006345</name>
</gene>
<evidence type="ECO:0000313" key="1">
    <source>
        <dbReference type="EMBL" id="KAF7403551.1"/>
    </source>
</evidence>
<protein>
    <submittedName>
        <fullName evidence="1">Uncharacterized protein</fullName>
    </submittedName>
</protein>
<accession>A0A834KB90</accession>
<dbReference type="AlphaFoldDB" id="A0A834KB90"/>
<dbReference type="Proteomes" id="UP000617340">
    <property type="component" value="Unassembled WGS sequence"/>
</dbReference>
<organism evidence="1 2">
    <name type="scientific">Vespula germanica</name>
    <name type="common">German yellow jacket</name>
    <name type="synonym">Paravespula germanica</name>
    <dbReference type="NCBI Taxonomy" id="30212"/>
    <lineage>
        <taxon>Eukaryota</taxon>
        <taxon>Metazoa</taxon>
        <taxon>Ecdysozoa</taxon>
        <taxon>Arthropoda</taxon>
        <taxon>Hexapoda</taxon>
        <taxon>Insecta</taxon>
        <taxon>Pterygota</taxon>
        <taxon>Neoptera</taxon>
        <taxon>Endopterygota</taxon>
        <taxon>Hymenoptera</taxon>
        <taxon>Apocrita</taxon>
        <taxon>Aculeata</taxon>
        <taxon>Vespoidea</taxon>
        <taxon>Vespidae</taxon>
        <taxon>Vespinae</taxon>
        <taxon>Vespula</taxon>
    </lineage>
</organism>
<name>A0A834KB90_VESGE</name>
<evidence type="ECO:0000313" key="2">
    <source>
        <dbReference type="Proteomes" id="UP000617340"/>
    </source>
</evidence>
<reference evidence="1" key="1">
    <citation type="journal article" date="2020" name="G3 (Bethesda)">
        <title>High-Quality Assemblies for Three Invasive Social Wasps from the &lt;i&gt;Vespula&lt;/i&gt; Genus.</title>
        <authorList>
            <person name="Harrop T.W.R."/>
            <person name="Guhlin J."/>
            <person name="McLaughlin G.M."/>
            <person name="Permina E."/>
            <person name="Stockwell P."/>
            <person name="Gilligan J."/>
            <person name="Le Lec M.F."/>
            <person name="Gruber M.A.M."/>
            <person name="Quinn O."/>
            <person name="Lovegrove M."/>
            <person name="Duncan E.J."/>
            <person name="Remnant E.J."/>
            <person name="Van Eeckhoven J."/>
            <person name="Graham B."/>
            <person name="Knapp R.A."/>
            <person name="Langford K.W."/>
            <person name="Kronenberg Z."/>
            <person name="Press M.O."/>
            <person name="Eacker S.M."/>
            <person name="Wilson-Rankin E.E."/>
            <person name="Purcell J."/>
            <person name="Lester P.J."/>
            <person name="Dearden P.K."/>
        </authorList>
    </citation>
    <scope>NUCLEOTIDE SEQUENCE</scope>
    <source>
        <strain evidence="1">Linc-1</strain>
    </source>
</reference>
<comment type="caution">
    <text evidence="1">The sequence shown here is derived from an EMBL/GenBank/DDBJ whole genome shotgun (WGS) entry which is preliminary data.</text>
</comment>
<keyword evidence="2" id="KW-1185">Reference proteome</keyword>
<dbReference type="EMBL" id="JACSDZ010000005">
    <property type="protein sequence ID" value="KAF7403551.1"/>
    <property type="molecule type" value="Genomic_DNA"/>
</dbReference>
<sequence>MLLVPEDRSSCRALAFMNNTRERDFPLARETNKISNRESFREKTYKNKTFLRNIVFAEVLGQRENVFGIHCDAPGTSNYEVACNHDVLGRFGPCKQPDETEVPKSAEVYYR</sequence>
<proteinExistence type="predicted"/>